<dbReference type="Pfam" id="PF12796">
    <property type="entry name" value="Ank_2"/>
    <property type="match status" value="3"/>
</dbReference>
<sequence length="848" mass="94981">MGWEDKLKYLVKLTQEGQFAVIKKELTEEKNLQCLVKNKRFGKSGDTLLHYAARHGHLDLLRYFIEELGLDIELFNSDYKRALHEAASMSQRDCVQYLISKGAKIDCLKKADWTPLMMSCTKKNLAIIKDLIDHGANAALKNKDGWNCFHIACREGDPYIIQHLLDVCPGVWKTESKILRTPLHTAGNSKTFSRCQYEPDCRDSCGVTPFMDAVRNGHIDIAKLLMEKQQASFTAADNLGAKPLHQAAVTAQDEAIRFLLKDLGGDVNEPATDIKLTALHYAAKEGHAYTIQTLVSLGADVQAKDAKGRSALHMACAGQHTGCVRILLQTGLQDSADNMGTLAKQLAKKQEVECILSGIMSVNGKKVLHMDRNSYYGGDSASITPLEDFYKRFNIPGTPPESMGKGRDWNVDLVPKFLMANGIMSVNGKKVLHMDRNSYYGGDSASITPLEDFYKRFNIPGTPPESMGKGRDWNVDLVPKFLMANGQLVKMLLFTEVTRYLDFKVIEGSFVYKGGKIYKVPSTETEALASSLMGLFEKRRFRKFLVYVANFDANDPKTLEGVDPHKSTMRDVYKKFDLGQDVIDFTGHALALYRTDDYLDQPCLESINRIKLYSESLARYGKSPYLYPLYGLGELPQGFARLSAIYGGTYMLNKPIEEIVMENGKVVGVKSEGEVARCKQLICDPSYVSDRVTKAGQVIRVICIMSHPIKNTSDANSCQIIIPQNQVNRKSDIYVCMISYAHNVAAQGKYIAIVSTTVETNDPEKEIKPALDLLDPVEQKFVSISDQFAPTDLGTESQIFISRAYDATTHFETTCDDIKDIYKRMMGTEFDFEEMKRKKSDIFGDTEQ</sequence>
<dbReference type="Gene3D" id="1.25.40.20">
    <property type="entry name" value="Ankyrin repeat-containing domain"/>
    <property type="match status" value="2"/>
</dbReference>
<dbReference type="GO" id="GO:0016192">
    <property type="term" value="P:vesicle-mediated transport"/>
    <property type="evidence" value="ECO:0007669"/>
    <property type="project" value="TreeGrafter"/>
</dbReference>
<evidence type="ECO:0000256" key="7">
    <source>
        <dbReference type="ARBA" id="ARBA00022490"/>
    </source>
</evidence>
<evidence type="ECO:0000256" key="17">
    <source>
        <dbReference type="ARBA" id="ARBA00045960"/>
    </source>
</evidence>
<feature type="repeat" description="ANK" evidence="22">
    <location>
        <begin position="44"/>
        <end position="77"/>
    </location>
</feature>
<dbReference type="FunFam" id="1.10.405.10:FF:000001">
    <property type="entry name" value="Rab GDP dissociation inhibitor"/>
    <property type="match status" value="1"/>
</dbReference>
<accession>A0A662YUC6</accession>
<keyword evidence="11" id="KW-0333">Golgi apparatus</keyword>
<comment type="caution">
    <text evidence="23">The sequence shown here is derived from an EMBL/GenBank/DDBJ whole genome shotgun (WGS) entry which is preliminary data.</text>
</comment>
<dbReference type="GO" id="GO:0005794">
    <property type="term" value="C:Golgi apparatus"/>
    <property type="evidence" value="ECO:0007669"/>
    <property type="project" value="UniProtKB-SubCell"/>
</dbReference>
<organism evidence="23 24">
    <name type="scientific">Acipenser ruthenus</name>
    <name type="common">Sterlet sturgeon</name>
    <dbReference type="NCBI Taxonomy" id="7906"/>
    <lineage>
        <taxon>Eukaryota</taxon>
        <taxon>Metazoa</taxon>
        <taxon>Chordata</taxon>
        <taxon>Craniata</taxon>
        <taxon>Vertebrata</taxon>
        <taxon>Euteleostomi</taxon>
        <taxon>Actinopterygii</taxon>
        <taxon>Chondrostei</taxon>
        <taxon>Acipenseriformes</taxon>
        <taxon>Acipenseridae</taxon>
        <taxon>Acipenser</taxon>
    </lineage>
</organism>
<evidence type="ECO:0000313" key="24">
    <source>
        <dbReference type="Proteomes" id="UP000289886"/>
    </source>
</evidence>
<evidence type="ECO:0000256" key="4">
    <source>
        <dbReference type="ARBA" id="ARBA00004601"/>
    </source>
</evidence>
<dbReference type="Proteomes" id="UP000289886">
    <property type="component" value="Unassembled WGS sequence"/>
</dbReference>
<feature type="repeat" description="ANK" evidence="22">
    <location>
        <begin position="78"/>
        <end position="110"/>
    </location>
</feature>
<evidence type="ECO:0000256" key="13">
    <source>
        <dbReference type="ARBA" id="ARBA00023136"/>
    </source>
</evidence>
<evidence type="ECO:0000256" key="15">
    <source>
        <dbReference type="ARBA" id="ARBA00039162"/>
    </source>
</evidence>
<comment type="function">
    <text evidence="17">GDP-dissociation inhibitor preventing the GDP to GTP exchange of most Rab proteins. By keeping these small GTPases in their inactive GDP-bound form regulates intracellular membrane trafficking. Negatively regulates protein transport to the cilium and ciliogenesis through the inhibition of RAB8A.</text>
</comment>
<protein>
    <recommendedName>
        <fullName evidence="21">Ankyrin repeat domain-containing protein 16</fullName>
    </recommendedName>
    <alternativeName>
        <fullName evidence="16">Guanosine diphosphate dissociation inhibitor 2</fullName>
    </alternativeName>
    <alternativeName>
        <fullName evidence="15">Rab GDP dissociation inhibitor beta</fullName>
    </alternativeName>
</protein>
<evidence type="ECO:0000256" key="14">
    <source>
        <dbReference type="ARBA" id="ARBA00023242"/>
    </source>
</evidence>
<dbReference type="Gene3D" id="1.10.405.10">
    <property type="entry name" value="Guanine Nucleotide Dissociation Inhibitor, domain 1"/>
    <property type="match status" value="1"/>
</dbReference>
<dbReference type="GO" id="GO:0007264">
    <property type="term" value="P:small GTPase-mediated signal transduction"/>
    <property type="evidence" value="ECO:0007669"/>
    <property type="project" value="InterPro"/>
</dbReference>
<gene>
    <name evidence="23" type="ORF">EOD39_9941</name>
</gene>
<keyword evidence="14" id="KW-0539">Nucleus</keyword>
<dbReference type="AlphaFoldDB" id="A0A662YUC6"/>
<dbReference type="InterPro" id="IPR036188">
    <property type="entry name" value="FAD/NAD-bd_sf"/>
</dbReference>
<proteinExistence type="inferred from homology"/>
<dbReference type="PRINTS" id="PR01415">
    <property type="entry name" value="ANKYRIN"/>
</dbReference>
<feature type="repeat" description="ANK" evidence="22">
    <location>
        <begin position="307"/>
        <end position="339"/>
    </location>
</feature>
<evidence type="ECO:0000256" key="5">
    <source>
        <dbReference type="ARBA" id="ARBA00005593"/>
    </source>
</evidence>
<evidence type="ECO:0000256" key="16">
    <source>
        <dbReference type="ARBA" id="ARBA00043063"/>
    </source>
</evidence>
<evidence type="ECO:0000256" key="10">
    <source>
        <dbReference type="ARBA" id="ARBA00022990"/>
    </source>
</evidence>
<dbReference type="SUPFAM" id="SSF48403">
    <property type="entry name" value="Ankyrin repeat"/>
    <property type="match status" value="1"/>
</dbReference>
<evidence type="ECO:0000256" key="6">
    <source>
        <dbReference type="ARBA" id="ARBA00022468"/>
    </source>
</evidence>
<dbReference type="Pfam" id="PF00996">
    <property type="entry name" value="GDI"/>
    <property type="match status" value="1"/>
</dbReference>
<evidence type="ECO:0000256" key="9">
    <source>
        <dbReference type="ARBA" id="ARBA00022737"/>
    </source>
</evidence>
<keyword evidence="13" id="KW-0472">Membrane</keyword>
<dbReference type="PROSITE" id="PS50297">
    <property type="entry name" value="ANK_REP_REGION"/>
    <property type="match status" value="4"/>
</dbReference>
<keyword evidence="7" id="KW-0963">Cytoplasm</keyword>
<dbReference type="InterPro" id="IPR036770">
    <property type="entry name" value="Ankyrin_rpt-contain_sf"/>
</dbReference>
<dbReference type="PRINTS" id="PR00892">
    <property type="entry name" value="RABGDI"/>
</dbReference>
<dbReference type="EMBL" id="SCEB01000216">
    <property type="protein sequence ID" value="RXN00235.1"/>
    <property type="molecule type" value="Genomic_DNA"/>
</dbReference>
<dbReference type="Gene3D" id="3.50.50.60">
    <property type="entry name" value="FAD/NAD(P)-binding domain"/>
    <property type="match status" value="2"/>
</dbReference>
<dbReference type="FunFam" id="1.25.40.20:FF:000336">
    <property type="entry name" value="Ankyrin repeat domain-containing protein 16"/>
    <property type="match status" value="1"/>
</dbReference>
<evidence type="ECO:0000256" key="20">
    <source>
        <dbReference type="ARBA" id="ARBA00066224"/>
    </source>
</evidence>
<evidence type="ECO:0000313" key="23">
    <source>
        <dbReference type="EMBL" id="RXN00235.1"/>
    </source>
</evidence>
<feature type="repeat" description="ANK" evidence="22">
    <location>
        <begin position="274"/>
        <end position="306"/>
    </location>
</feature>
<dbReference type="GO" id="GO:0015031">
    <property type="term" value="P:protein transport"/>
    <property type="evidence" value="ECO:0007669"/>
    <property type="project" value="InterPro"/>
</dbReference>
<evidence type="ECO:0000256" key="8">
    <source>
        <dbReference type="ARBA" id="ARBA00022553"/>
    </source>
</evidence>
<dbReference type="InterPro" id="IPR002110">
    <property type="entry name" value="Ankyrin_rpt"/>
</dbReference>
<dbReference type="InterPro" id="IPR000806">
    <property type="entry name" value="RabGDI"/>
</dbReference>
<dbReference type="SMART" id="SM00248">
    <property type="entry name" value="ANK"/>
    <property type="match status" value="8"/>
</dbReference>
<dbReference type="GO" id="GO:0005634">
    <property type="term" value="C:nucleus"/>
    <property type="evidence" value="ECO:0007669"/>
    <property type="project" value="UniProtKB-SubCell"/>
</dbReference>
<evidence type="ECO:0000256" key="12">
    <source>
        <dbReference type="ARBA" id="ARBA00023043"/>
    </source>
</evidence>
<dbReference type="SUPFAM" id="SSF51905">
    <property type="entry name" value="FAD/NAD(P)-binding domain"/>
    <property type="match status" value="3"/>
</dbReference>
<dbReference type="Pfam" id="PF13637">
    <property type="entry name" value="Ank_4"/>
    <property type="match status" value="1"/>
</dbReference>
<evidence type="ECO:0000256" key="11">
    <source>
        <dbReference type="ARBA" id="ARBA00023034"/>
    </source>
</evidence>
<comment type="subcellular location">
    <subcellularLocation>
        <location evidence="3">Cytoplasm</location>
    </subcellularLocation>
    <subcellularLocation>
        <location evidence="4">Golgi apparatus</location>
        <location evidence="4">trans-Golgi network</location>
    </subcellularLocation>
    <subcellularLocation>
        <location evidence="2">Membrane</location>
        <topology evidence="2">Peripheral membrane protein</topology>
    </subcellularLocation>
    <subcellularLocation>
        <location evidence="1">Nucleus</location>
    </subcellularLocation>
</comment>
<dbReference type="GO" id="GO:0005093">
    <property type="term" value="F:Rab GDP-dissociation inhibitor activity"/>
    <property type="evidence" value="ECO:0007669"/>
    <property type="project" value="InterPro"/>
</dbReference>
<comment type="subunit">
    <text evidence="19">Interacts with AARS; the interaction is direct.</text>
</comment>
<evidence type="ECO:0000256" key="22">
    <source>
        <dbReference type="PROSITE-ProRule" id="PRU00023"/>
    </source>
</evidence>
<keyword evidence="24" id="KW-1185">Reference proteome</keyword>
<evidence type="ECO:0000256" key="18">
    <source>
        <dbReference type="ARBA" id="ARBA00053725"/>
    </source>
</evidence>
<keyword evidence="8" id="KW-0597">Phosphoprotein</keyword>
<comment type="subunit">
    <text evidence="20">Interacts with RHOH. Interacts with the GDP-bound inactive forms of RAB3A, RAB3B, RAB3C, RAB5A, RAB5B, RAB5C, RAB8A, RAB8B, RAB10, RAB12, RAB35, and RAB43; binds RAB3D to a lesser extent. Interacts with DZIP1; this interaction negatively regulates the interaction of GDI2 with GDP-bound RAB8A.</text>
</comment>
<comment type="similarity">
    <text evidence="5">Belongs to the Rab GDI family.</text>
</comment>
<dbReference type="InterPro" id="IPR018203">
    <property type="entry name" value="GDP_dissociation_inhibitor"/>
</dbReference>
<dbReference type="PANTHER" id="PTHR11787:SF1">
    <property type="entry name" value="RAB GDP DISSOCIATION INHIBITOR BETA"/>
    <property type="match status" value="1"/>
</dbReference>
<feature type="repeat" description="ANK" evidence="22">
    <location>
        <begin position="111"/>
        <end position="143"/>
    </location>
</feature>
<dbReference type="FunFam" id="3.30.519.10:FF:000005">
    <property type="entry name" value="Rab GDP dissociation inhibitor"/>
    <property type="match status" value="1"/>
</dbReference>
<evidence type="ECO:0000256" key="21">
    <source>
        <dbReference type="ARBA" id="ARBA00067264"/>
    </source>
</evidence>
<reference evidence="23 24" key="1">
    <citation type="submission" date="2019-01" db="EMBL/GenBank/DDBJ databases">
        <title>Draft Genome and Complete Hox-Cluster Characterization of the Sterlet Sturgeon (Acipenser ruthenus).</title>
        <authorList>
            <person name="Wei Q."/>
        </authorList>
    </citation>
    <scope>NUCLEOTIDE SEQUENCE [LARGE SCALE GENOMIC DNA]</scope>
    <source>
        <strain evidence="23">WHYD16114868_AA</strain>
        <tissue evidence="23">Blood</tissue>
    </source>
</reference>
<keyword evidence="9" id="KW-0677">Repeat</keyword>
<dbReference type="GO" id="GO:0005096">
    <property type="term" value="F:GTPase activator activity"/>
    <property type="evidence" value="ECO:0007669"/>
    <property type="project" value="UniProtKB-KW"/>
</dbReference>
<comment type="function">
    <text evidence="18">Required to prevent the misactivation of serine (Ser) with tRNA(Ala) by promoting the hydrolysis of Ser-mischarged tRNA(Ala), thereby playing a role in translational fidelity. Binds directly to the catalytic domain of AARS/AlaRS and captures Ser that is misactivated by AARS/AlaRS, preventing the charging of Ser adenylates to tRNA(Ala) and precluding Ser misincorporation in nascent peptides.</text>
</comment>
<dbReference type="Gene3D" id="3.30.519.10">
    <property type="entry name" value="Guanine Nucleotide Dissociation Inhibitor, domain 2"/>
    <property type="match status" value="1"/>
</dbReference>
<dbReference type="PROSITE" id="PS50088">
    <property type="entry name" value="ANK_REPEAT"/>
    <property type="match status" value="5"/>
</dbReference>
<dbReference type="PANTHER" id="PTHR11787">
    <property type="entry name" value="RAB GDP-DISSOCIATION INHIBITOR"/>
    <property type="match status" value="1"/>
</dbReference>
<dbReference type="FunFam" id="3.30.519.10:FF:000014">
    <property type="entry name" value="Rab GDP dissociation inhibitor"/>
    <property type="match status" value="1"/>
</dbReference>
<dbReference type="PRINTS" id="PR00891">
    <property type="entry name" value="RABGDIREP"/>
</dbReference>
<keyword evidence="6" id="KW-0343">GTPase activation</keyword>
<evidence type="ECO:0000256" key="19">
    <source>
        <dbReference type="ARBA" id="ARBA00062703"/>
    </source>
</evidence>
<dbReference type="FunFam" id="3.50.50.60:FF:000232">
    <property type="entry name" value="Rab GDP dissociation inhibitor"/>
    <property type="match status" value="1"/>
</dbReference>
<evidence type="ECO:0000256" key="1">
    <source>
        <dbReference type="ARBA" id="ARBA00004123"/>
    </source>
</evidence>
<name>A0A662YUC6_ACIRT</name>
<keyword evidence="12 22" id="KW-0040">ANK repeat</keyword>
<dbReference type="GO" id="GO:0016020">
    <property type="term" value="C:membrane"/>
    <property type="evidence" value="ECO:0007669"/>
    <property type="project" value="UniProtKB-SubCell"/>
</dbReference>
<keyword evidence="10" id="KW-0007">Acetylation</keyword>
<evidence type="ECO:0000256" key="2">
    <source>
        <dbReference type="ARBA" id="ARBA00004170"/>
    </source>
</evidence>
<evidence type="ECO:0000256" key="3">
    <source>
        <dbReference type="ARBA" id="ARBA00004496"/>
    </source>
</evidence>